<protein>
    <recommendedName>
        <fullName evidence="1">UspA domain-containing protein</fullName>
    </recommendedName>
</protein>
<dbReference type="SUPFAM" id="SSF52402">
    <property type="entry name" value="Adenine nucleotide alpha hydrolases-like"/>
    <property type="match status" value="1"/>
</dbReference>
<comment type="caution">
    <text evidence="2">The sequence shown here is derived from an EMBL/GenBank/DDBJ whole genome shotgun (WGS) entry which is preliminary data.</text>
</comment>
<sequence>MSRSHPGTAARVVVGVSGSLGSLTALARAADEARCRGAELWPVLAWQPPGGELTSRRSPGAPVLTEEWERLAGERLLKALDDVLGPYRREVPVRALVARGAPGPALVALAREEGDVLVVGTGRRSRLHRALWPSTSRYCVAHAVRPVLAVPPSPLQAEFEAAHRRNTWRLRLDAGCVAGEARNVPRDA</sequence>
<evidence type="ECO:0000313" key="3">
    <source>
        <dbReference type="Proteomes" id="UP001501265"/>
    </source>
</evidence>
<organism evidence="2 3">
    <name type="scientific">Streptomyces ziwulingensis</name>
    <dbReference type="NCBI Taxonomy" id="1045501"/>
    <lineage>
        <taxon>Bacteria</taxon>
        <taxon>Bacillati</taxon>
        <taxon>Actinomycetota</taxon>
        <taxon>Actinomycetes</taxon>
        <taxon>Kitasatosporales</taxon>
        <taxon>Streptomycetaceae</taxon>
        <taxon>Streptomyces</taxon>
    </lineage>
</organism>
<proteinExistence type="predicted"/>
<dbReference type="Pfam" id="PF00582">
    <property type="entry name" value="Usp"/>
    <property type="match status" value="1"/>
</dbReference>
<keyword evidence="3" id="KW-1185">Reference proteome</keyword>
<dbReference type="Gene3D" id="3.40.50.12370">
    <property type="match status" value="1"/>
</dbReference>
<evidence type="ECO:0000259" key="1">
    <source>
        <dbReference type="Pfam" id="PF00582"/>
    </source>
</evidence>
<name>A0ABP9CQ09_9ACTN</name>
<evidence type="ECO:0000313" key="2">
    <source>
        <dbReference type="EMBL" id="GAA4815147.1"/>
    </source>
</evidence>
<feature type="domain" description="UspA" evidence="1">
    <location>
        <begin position="11"/>
        <end position="151"/>
    </location>
</feature>
<dbReference type="Proteomes" id="UP001501265">
    <property type="component" value="Unassembled WGS sequence"/>
</dbReference>
<gene>
    <name evidence="2" type="ORF">GCM10023220_53920</name>
</gene>
<dbReference type="InterPro" id="IPR006016">
    <property type="entry name" value="UspA"/>
</dbReference>
<dbReference type="EMBL" id="BAABIG010000058">
    <property type="protein sequence ID" value="GAA4815147.1"/>
    <property type="molecule type" value="Genomic_DNA"/>
</dbReference>
<dbReference type="RefSeq" id="WP_345622924.1">
    <property type="nucleotide sequence ID" value="NZ_BAABIG010000058.1"/>
</dbReference>
<dbReference type="CDD" id="cd00293">
    <property type="entry name" value="USP-like"/>
    <property type="match status" value="1"/>
</dbReference>
<reference evidence="3" key="1">
    <citation type="journal article" date="2019" name="Int. J. Syst. Evol. Microbiol.">
        <title>The Global Catalogue of Microorganisms (GCM) 10K type strain sequencing project: providing services to taxonomists for standard genome sequencing and annotation.</title>
        <authorList>
            <consortium name="The Broad Institute Genomics Platform"/>
            <consortium name="The Broad Institute Genome Sequencing Center for Infectious Disease"/>
            <person name="Wu L."/>
            <person name="Ma J."/>
        </authorList>
    </citation>
    <scope>NUCLEOTIDE SEQUENCE [LARGE SCALE GENOMIC DNA]</scope>
    <source>
        <strain evidence="3">JCM 18081</strain>
    </source>
</reference>
<accession>A0ABP9CQ09</accession>